<dbReference type="Pfam" id="PF05685">
    <property type="entry name" value="Uma2"/>
    <property type="match status" value="1"/>
</dbReference>
<evidence type="ECO:0000259" key="1">
    <source>
        <dbReference type="Pfam" id="PF05685"/>
    </source>
</evidence>
<dbReference type="AlphaFoldDB" id="A0A090AB37"/>
<dbReference type="KEGG" id="tig:THII_0476"/>
<dbReference type="InterPro" id="IPR012296">
    <property type="entry name" value="Nuclease_put_TT1808"/>
</dbReference>
<dbReference type="EMBL" id="AP014633">
    <property type="protein sequence ID" value="BAP54773.1"/>
    <property type="molecule type" value="Genomic_DNA"/>
</dbReference>
<keyword evidence="3" id="KW-1185">Reference proteome</keyword>
<organism evidence="2 3">
    <name type="scientific">Thioploca ingrica</name>
    <dbReference type="NCBI Taxonomy" id="40754"/>
    <lineage>
        <taxon>Bacteria</taxon>
        <taxon>Pseudomonadati</taxon>
        <taxon>Pseudomonadota</taxon>
        <taxon>Gammaproteobacteria</taxon>
        <taxon>Thiotrichales</taxon>
        <taxon>Thiotrichaceae</taxon>
        <taxon>Thioploca</taxon>
    </lineage>
</organism>
<protein>
    <recommendedName>
        <fullName evidence="1">Putative restriction endonuclease domain-containing protein</fullName>
    </recommendedName>
</protein>
<dbReference type="OrthoDB" id="9799703at2"/>
<dbReference type="STRING" id="40754.THII_0476"/>
<dbReference type="InterPro" id="IPR008538">
    <property type="entry name" value="Uma2"/>
</dbReference>
<proteinExistence type="predicted"/>
<dbReference type="CDD" id="cd06260">
    <property type="entry name" value="DUF820-like"/>
    <property type="match status" value="1"/>
</dbReference>
<gene>
    <name evidence="2" type="ORF">THII_0476</name>
</gene>
<dbReference type="InterPro" id="IPR011335">
    <property type="entry name" value="Restrct_endonuc-II-like"/>
</dbReference>
<dbReference type="Gene3D" id="3.90.1570.10">
    <property type="entry name" value="tt1808, chain A"/>
    <property type="match status" value="1"/>
</dbReference>
<name>A0A090AB37_9GAMM</name>
<dbReference type="SUPFAM" id="SSF52980">
    <property type="entry name" value="Restriction endonuclease-like"/>
    <property type="match status" value="1"/>
</dbReference>
<feature type="domain" description="Putative restriction endonuclease" evidence="1">
    <location>
        <begin position="18"/>
        <end position="146"/>
    </location>
</feature>
<accession>A0A090AB37</accession>
<dbReference type="Proteomes" id="UP000031623">
    <property type="component" value="Chromosome"/>
</dbReference>
<reference evidence="2 3" key="1">
    <citation type="journal article" date="2014" name="ISME J.">
        <title>Ecophysiology of Thioploca ingrica as revealed by the complete genome sequence supplemented with proteomic evidence.</title>
        <authorList>
            <person name="Kojima H."/>
            <person name="Ogura Y."/>
            <person name="Yamamoto N."/>
            <person name="Togashi T."/>
            <person name="Mori H."/>
            <person name="Watanabe T."/>
            <person name="Nemoto F."/>
            <person name="Kurokawa K."/>
            <person name="Hayashi T."/>
            <person name="Fukui M."/>
        </authorList>
    </citation>
    <scope>NUCLEOTIDE SEQUENCE [LARGE SCALE GENOMIC DNA]</scope>
</reference>
<dbReference type="HOGENOM" id="CLU_127156_0_0_6"/>
<evidence type="ECO:0000313" key="2">
    <source>
        <dbReference type="EMBL" id="BAP54773.1"/>
    </source>
</evidence>
<evidence type="ECO:0000313" key="3">
    <source>
        <dbReference type="Proteomes" id="UP000031623"/>
    </source>
</evidence>
<sequence>MSQVAFDEVEEEDIDVGSFNHAVVQANLTHLLMNLGKYRVCTELSLEVGHVDLSQFDIDNKSEVKPDVCIYLKRGLSMPNDIIKMSEMPLLAIEVLSPKQGTYTIIEKFKLYFDLGIKSCWLVNFAIDVIAVYSSATRYQTFTRRDSEVVDETLDIRLPFADIFA</sequence>